<dbReference type="EnsemblPlants" id="Kaladp0070s0067.1.v1.1">
    <property type="protein sequence ID" value="Kaladp0070s0067.1.v1.1"/>
    <property type="gene ID" value="Kaladp0070s0067.v1.1"/>
</dbReference>
<evidence type="ECO:0000313" key="7">
    <source>
        <dbReference type="Proteomes" id="UP000594263"/>
    </source>
</evidence>
<dbReference type="AlphaFoldDB" id="A0A7N0UIP8"/>
<dbReference type="InterPro" id="IPR004910">
    <property type="entry name" value="Yippee/Mis18/Cereblon"/>
</dbReference>
<sequence>MEAQAPAVGPWLYRCFTCRNNVALHDDVISTDFRGYHGRAYLFYRAMNITTGPNEDKQFVTGQYTVADVFCNECNETLGWKYVHASEEEQKYKEGKIILEKAKIVKENW</sequence>
<keyword evidence="2" id="KW-0479">Metal-binding</keyword>
<name>A0A7N0UIP8_KALFE</name>
<protein>
    <recommendedName>
        <fullName evidence="4">Protein yippee-like</fullName>
    </recommendedName>
</protein>
<organism evidence="6 7">
    <name type="scientific">Kalanchoe fedtschenkoi</name>
    <name type="common">Lavender scallops</name>
    <name type="synonym">South American air plant</name>
    <dbReference type="NCBI Taxonomy" id="63787"/>
    <lineage>
        <taxon>Eukaryota</taxon>
        <taxon>Viridiplantae</taxon>
        <taxon>Streptophyta</taxon>
        <taxon>Embryophyta</taxon>
        <taxon>Tracheophyta</taxon>
        <taxon>Spermatophyta</taxon>
        <taxon>Magnoliopsida</taxon>
        <taxon>eudicotyledons</taxon>
        <taxon>Gunneridae</taxon>
        <taxon>Pentapetalae</taxon>
        <taxon>Saxifragales</taxon>
        <taxon>Crassulaceae</taxon>
        <taxon>Kalanchoe</taxon>
    </lineage>
</organism>
<dbReference type="Proteomes" id="UP000594263">
    <property type="component" value="Unplaced"/>
</dbReference>
<keyword evidence="3" id="KW-0862">Zinc</keyword>
<dbReference type="PROSITE" id="PS51792">
    <property type="entry name" value="YIPPEE"/>
    <property type="match status" value="1"/>
</dbReference>
<evidence type="ECO:0000256" key="2">
    <source>
        <dbReference type="ARBA" id="ARBA00022723"/>
    </source>
</evidence>
<reference evidence="6" key="1">
    <citation type="submission" date="2021-01" db="UniProtKB">
        <authorList>
            <consortium name="EnsemblPlants"/>
        </authorList>
    </citation>
    <scope>IDENTIFICATION</scope>
</reference>
<proteinExistence type="inferred from homology"/>
<evidence type="ECO:0000313" key="6">
    <source>
        <dbReference type="EnsemblPlants" id="Kaladp0070s0067.1.v1.1"/>
    </source>
</evidence>
<accession>A0A7N0UIP8</accession>
<dbReference type="GO" id="GO:0046872">
    <property type="term" value="F:metal ion binding"/>
    <property type="evidence" value="ECO:0007669"/>
    <property type="project" value="UniProtKB-KW"/>
</dbReference>
<comment type="similarity">
    <text evidence="1 4">Belongs to the yippee family.</text>
</comment>
<feature type="domain" description="Yippee" evidence="5">
    <location>
        <begin position="11"/>
        <end position="108"/>
    </location>
</feature>
<dbReference type="PANTHER" id="PTHR13848">
    <property type="entry name" value="PROTEIN YIPPEE-LIKE CG15309-RELATED"/>
    <property type="match status" value="1"/>
</dbReference>
<evidence type="ECO:0000256" key="3">
    <source>
        <dbReference type="ARBA" id="ARBA00022833"/>
    </source>
</evidence>
<evidence type="ECO:0000256" key="4">
    <source>
        <dbReference type="RuleBase" id="RU110713"/>
    </source>
</evidence>
<dbReference type="InterPro" id="IPR039058">
    <property type="entry name" value="Yippee_fam"/>
</dbReference>
<dbReference type="InterPro" id="IPR034751">
    <property type="entry name" value="Yippee"/>
</dbReference>
<dbReference type="OMA" id="YNCAACE"/>
<evidence type="ECO:0000259" key="5">
    <source>
        <dbReference type="PROSITE" id="PS51792"/>
    </source>
</evidence>
<evidence type="ECO:0000256" key="1">
    <source>
        <dbReference type="ARBA" id="ARBA00005613"/>
    </source>
</evidence>
<dbReference type="Pfam" id="PF03226">
    <property type="entry name" value="Yippee-Mis18"/>
    <property type="match status" value="1"/>
</dbReference>
<keyword evidence="7" id="KW-1185">Reference proteome</keyword>
<dbReference type="Gramene" id="Kaladp0070s0067.1.v1.1">
    <property type="protein sequence ID" value="Kaladp0070s0067.1.v1.1"/>
    <property type="gene ID" value="Kaladp0070s0067.v1.1"/>
</dbReference>